<protein>
    <submittedName>
        <fullName evidence="1">Uncharacterized protein</fullName>
    </submittedName>
</protein>
<reference evidence="2" key="1">
    <citation type="journal article" date="2022" name="Mol. Ecol. Resour.">
        <title>The genomes of chicory, endive, great burdock and yacon provide insights into Asteraceae palaeo-polyploidization history and plant inulin production.</title>
        <authorList>
            <person name="Fan W."/>
            <person name="Wang S."/>
            <person name="Wang H."/>
            <person name="Wang A."/>
            <person name="Jiang F."/>
            <person name="Liu H."/>
            <person name="Zhao H."/>
            <person name="Xu D."/>
            <person name="Zhang Y."/>
        </authorList>
    </citation>
    <scope>NUCLEOTIDE SEQUENCE [LARGE SCALE GENOMIC DNA]</scope>
    <source>
        <strain evidence="2">cv. Niubang</strain>
    </source>
</reference>
<name>A0ACB9FPT2_ARCLA</name>
<evidence type="ECO:0000313" key="2">
    <source>
        <dbReference type="Proteomes" id="UP001055879"/>
    </source>
</evidence>
<evidence type="ECO:0000313" key="1">
    <source>
        <dbReference type="EMBL" id="KAI3772948.1"/>
    </source>
</evidence>
<reference evidence="1 2" key="2">
    <citation type="journal article" date="2022" name="Mol. Ecol. Resour.">
        <title>The genomes of chicory, endive, great burdock and yacon provide insights into Asteraceae paleo-polyploidization history and plant inulin production.</title>
        <authorList>
            <person name="Fan W."/>
            <person name="Wang S."/>
            <person name="Wang H."/>
            <person name="Wang A."/>
            <person name="Jiang F."/>
            <person name="Liu H."/>
            <person name="Zhao H."/>
            <person name="Xu D."/>
            <person name="Zhang Y."/>
        </authorList>
    </citation>
    <scope>NUCLEOTIDE SEQUENCE [LARGE SCALE GENOMIC DNA]</scope>
    <source>
        <strain evidence="2">cv. Niubang</strain>
    </source>
</reference>
<dbReference type="Proteomes" id="UP001055879">
    <property type="component" value="Linkage Group LG01"/>
</dbReference>
<comment type="caution">
    <text evidence="1">The sequence shown here is derived from an EMBL/GenBank/DDBJ whole genome shotgun (WGS) entry which is preliminary data.</text>
</comment>
<gene>
    <name evidence="1" type="ORF">L6452_04144</name>
</gene>
<dbReference type="EMBL" id="CM042047">
    <property type="protein sequence ID" value="KAI3772948.1"/>
    <property type="molecule type" value="Genomic_DNA"/>
</dbReference>
<sequence length="911" mass="102244">MEIDYHFLTRIFWLGQKNLTRHSLGSCSASSVSHSPSSPTTAVRWIPYLILASVYRNFRSPSSSRYYYCFRYIYLFFPMGDGEAVVSQTSAVEEYSSASHSASDYHDRSGNAALDSRTGAETTVSGDVAASVGTGNMDVDHATSHDNDPGTAGKSEVTDVGQQVPSTTAQDVRENLPSVMDTSMDSSHVATYDSSVHGIDVSDVKSLPAAGAENGVISSYSVHTSASAQQLVDGSALSHEEDRLWNMVRANSLDFNSWTALIEETEKTSEDNILKIRKVYDAFLAEFPLCYGYWKKYADHEARLGSIDKVVEVYERAVQGVTYSVDMWLHYCVFAINTYGDPDTTRRLFERGLAYVGTDYLSFPLWDKYIEYEYHQQQWSNLAMIYTRILEHPNQQLDRYFNSFRELVASRPLSELRTAEEVATAAKAKEELRNQESEGEVNPNSVEQSIKPPSAILTEAEDLENYIAVREELYKKAKDFDAKIIDFETAIRRPYYHFRPLNVAELENWHNYIDFIEGCDDFNKVVKLYERCLIACANYPEYWIRYILCMEASRNVDLAENALARATQVFVKRHPEIHLFAARFREHSGDIEGARSSYQLVHTEISPGLLEAIIKHANMEHRLGNLEDACSLYEQTIAIEKGKEHSQTLPLLFAQYSRFLYLVLGRVEKAREVLDQALENNQLSKPLLEALIHIESIHSLPKRIDHLDSLVEKFIAPGPDNSNAASYIEREDLSNIFLEFLDLFGDAQSIKKADVRHAKLFLPHKSSSESKKRHLEGYLVSDRAKLAKTGVVSSASSVTGTYQGTQNQWPAGYGVQPQSWPQATQAQAQQWPSGYTQQAAYGTYNAYGGGYAQPQAPTSVPQAAAYTSFPASYPVQQAVPQQVYAQPSVASTMPPAQQPAAVAPAYYGTYY</sequence>
<keyword evidence="2" id="KW-1185">Reference proteome</keyword>
<organism evidence="1 2">
    <name type="scientific">Arctium lappa</name>
    <name type="common">Greater burdock</name>
    <name type="synonym">Lappa major</name>
    <dbReference type="NCBI Taxonomy" id="4217"/>
    <lineage>
        <taxon>Eukaryota</taxon>
        <taxon>Viridiplantae</taxon>
        <taxon>Streptophyta</taxon>
        <taxon>Embryophyta</taxon>
        <taxon>Tracheophyta</taxon>
        <taxon>Spermatophyta</taxon>
        <taxon>Magnoliopsida</taxon>
        <taxon>eudicotyledons</taxon>
        <taxon>Gunneridae</taxon>
        <taxon>Pentapetalae</taxon>
        <taxon>asterids</taxon>
        <taxon>campanulids</taxon>
        <taxon>Asterales</taxon>
        <taxon>Asteraceae</taxon>
        <taxon>Carduoideae</taxon>
        <taxon>Cardueae</taxon>
        <taxon>Arctiinae</taxon>
        <taxon>Arctium</taxon>
    </lineage>
</organism>
<proteinExistence type="predicted"/>
<accession>A0ACB9FPT2</accession>